<reference evidence="5 6" key="1">
    <citation type="journal article" date="2018" name="BMC Genomics">
        <title>Genomic comparison of Trypanosoma conorhini and Trypanosoma rangeli to Trypanosoma cruzi strains of high and low virulence.</title>
        <authorList>
            <person name="Bradwell K.R."/>
            <person name="Koparde V.N."/>
            <person name="Matveyev A.V."/>
            <person name="Serrano M.G."/>
            <person name="Alves J.M."/>
            <person name="Parikh H."/>
            <person name="Huang B."/>
            <person name="Lee V."/>
            <person name="Espinosa-Alvarez O."/>
            <person name="Ortiz P.A."/>
            <person name="Costa-Martins A.G."/>
            <person name="Teixeira M.M."/>
            <person name="Buck G.A."/>
        </authorList>
    </citation>
    <scope>NUCLEOTIDE SEQUENCE [LARGE SCALE GENOMIC DNA]</scope>
    <source>
        <strain evidence="5 6">025E</strain>
    </source>
</reference>
<dbReference type="InterPro" id="IPR050886">
    <property type="entry name" value="RNA-binding_reg"/>
</dbReference>
<dbReference type="InterPro" id="IPR012677">
    <property type="entry name" value="Nucleotide-bd_a/b_plait_sf"/>
</dbReference>
<keyword evidence="6" id="KW-1185">Reference proteome</keyword>
<sequence length="224" mass="23795">MGSPTSADKSEFGRNVYVASLPLDFDDQQLFDLFALYGPISSARIMRKKGTRESKGYGFVLYKNASAAELAISTLSGSVIGGNRIQVRLAHPDASTAYNSQRTPKSSSSTPALQSMHQLPPSPPLPLPQQPPLVPPQPQALVPAATTNPAMMMATLPFPTVYPTMYSPVVPPVLSASSTSAVPGVFPPQLMLVPQFTSQAQQMAPQTAVYMVFPETGVSSSTLV</sequence>
<evidence type="ECO:0000313" key="5">
    <source>
        <dbReference type="EMBL" id="RNF01948.1"/>
    </source>
</evidence>
<keyword evidence="1 2" id="KW-0694">RNA-binding</keyword>
<dbReference type="GO" id="GO:0003723">
    <property type="term" value="F:RNA binding"/>
    <property type="evidence" value="ECO:0007669"/>
    <property type="project" value="UniProtKB-UniRule"/>
</dbReference>
<dbReference type="PANTHER" id="PTHR48024:SF54">
    <property type="entry name" value="PROTEIN, PUTATIVE-RELATED"/>
    <property type="match status" value="1"/>
</dbReference>
<dbReference type="Proteomes" id="UP000284403">
    <property type="component" value="Unassembled WGS sequence"/>
</dbReference>
<dbReference type="GO" id="GO:0005634">
    <property type="term" value="C:nucleus"/>
    <property type="evidence" value="ECO:0007669"/>
    <property type="project" value="TreeGrafter"/>
</dbReference>
<gene>
    <name evidence="5" type="ORF">Tco025E_08479</name>
</gene>
<evidence type="ECO:0000259" key="4">
    <source>
        <dbReference type="PROSITE" id="PS50102"/>
    </source>
</evidence>
<dbReference type="PROSITE" id="PS50102">
    <property type="entry name" value="RRM"/>
    <property type="match status" value="1"/>
</dbReference>
<feature type="compositionally biased region" description="Polar residues" evidence="3">
    <location>
        <begin position="96"/>
        <end position="117"/>
    </location>
</feature>
<name>A0A3S5IQR7_9TRYP</name>
<dbReference type="InterPro" id="IPR035979">
    <property type="entry name" value="RBD_domain_sf"/>
</dbReference>
<evidence type="ECO:0000256" key="1">
    <source>
        <dbReference type="ARBA" id="ARBA00022884"/>
    </source>
</evidence>
<comment type="caution">
    <text evidence="5">The sequence shown here is derived from an EMBL/GenBank/DDBJ whole genome shotgun (WGS) entry which is preliminary data.</text>
</comment>
<feature type="compositionally biased region" description="Pro residues" evidence="3">
    <location>
        <begin position="120"/>
        <end position="135"/>
    </location>
</feature>
<dbReference type="Pfam" id="PF00076">
    <property type="entry name" value="RRM_1"/>
    <property type="match status" value="1"/>
</dbReference>
<protein>
    <submittedName>
        <fullName evidence="5">RNA-binding protein 5</fullName>
    </submittedName>
</protein>
<evidence type="ECO:0000256" key="3">
    <source>
        <dbReference type="SAM" id="MobiDB-lite"/>
    </source>
</evidence>
<accession>A0A3S5IQR7</accession>
<dbReference type="AlphaFoldDB" id="A0A3S5IQR7"/>
<dbReference type="Gene3D" id="3.30.70.330">
    <property type="match status" value="1"/>
</dbReference>
<evidence type="ECO:0000313" key="6">
    <source>
        <dbReference type="Proteomes" id="UP000284403"/>
    </source>
</evidence>
<feature type="domain" description="RRM" evidence="4">
    <location>
        <begin position="14"/>
        <end position="92"/>
    </location>
</feature>
<dbReference type="RefSeq" id="XP_029224555.1">
    <property type="nucleotide sequence ID" value="XM_029375328.1"/>
</dbReference>
<dbReference type="EMBL" id="MKKU01000798">
    <property type="protein sequence ID" value="RNF01948.1"/>
    <property type="molecule type" value="Genomic_DNA"/>
</dbReference>
<feature type="region of interest" description="Disordered" evidence="3">
    <location>
        <begin position="94"/>
        <end position="135"/>
    </location>
</feature>
<dbReference type="GeneID" id="40322090"/>
<dbReference type="SUPFAM" id="SSF54928">
    <property type="entry name" value="RNA-binding domain, RBD"/>
    <property type="match status" value="1"/>
</dbReference>
<proteinExistence type="predicted"/>
<dbReference type="OrthoDB" id="410044at2759"/>
<evidence type="ECO:0000256" key="2">
    <source>
        <dbReference type="PROSITE-ProRule" id="PRU00176"/>
    </source>
</evidence>
<dbReference type="InterPro" id="IPR000504">
    <property type="entry name" value="RRM_dom"/>
</dbReference>
<dbReference type="SMART" id="SM00360">
    <property type="entry name" value="RRM"/>
    <property type="match status" value="1"/>
</dbReference>
<dbReference type="PANTHER" id="PTHR48024">
    <property type="entry name" value="GEO13361P1-RELATED"/>
    <property type="match status" value="1"/>
</dbReference>
<organism evidence="5 6">
    <name type="scientific">Trypanosoma conorhini</name>
    <dbReference type="NCBI Taxonomy" id="83891"/>
    <lineage>
        <taxon>Eukaryota</taxon>
        <taxon>Discoba</taxon>
        <taxon>Euglenozoa</taxon>
        <taxon>Kinetoplastea</taxon>
        <taxon>Metakinetoplastina</taxon>
        <taxon>Trypanosomatida</taxon>
        <taxon>Trypanosomatidae</taxon>
        <taxon>Trypanosoma</taxon>
    </lineage>
</organism>